<evidence type="ECO:0000256" key="1">
    <source>
        <dbReference type="SAM" id="SignalP"/>
    </source>
</evidence>
<sequence>MAQWILVGLAALCCLSVGEAVTCYYCPFGTCLIPSTMSCSFGEMCETATASVSTFVGLSLKGKGCLNPLNCLSSSTETYGNILNPLTGNQFCEHRFGSGYAPFRGARGVFFWFATCGPGNFASLPGRVCEAHRKTHMVAQLGYTLAYVL</sequence>
<feature type="chain" id="PRO_5043507613" description="UPAR/Ly6 domain-containing protein" evidence="1">
    <location>
        <begin position="21"/>
        <end position="149"/>
    </location>
</feature>
<protein>
    <recommendedName>
        <fullName evidence="4">UPAR/Ly6 domain-containing protein</fullName>
    </recommendedName>
</protein>
<keyword evidence="3" id="KW-1185">Reference proteome</keyword>
<organism evidence="2 3">
    <name type="scientific">Pleurodeles waltl</name>
    <name type="common">Iberian ribbed newt</name>
    <dbReference type="NCBI Taxonomy" id="8319"/>
    <lineage>
        <taxon>Eukaryota</taxon>
        <taxon>Metazoa</taxon>
        <taxon>Chordata</taxon>
        <taxon>Craniata</taxon>
        <taxon>Vertebrata</taxon>
        <taxon>Euteleostomi</taxon>
        <taxon>Amphibia</taxon>
        <taxon>Batrachia</taxon>
        <taxon>Caudata</taxon>
        <taxon>Salamandroidea</taxon>
        <taxon>Salamandridae</taxon>
        <taxon>Pleurodelinae</taxon>
        <taxon>Pleurodeles</taxon>
    </lineage>
</organism>
<evidence type="ECO:0000313" key="3">
    <source>
        <dbReference type="Proteomes" id="UP001066276"/>
    </source>
</evidence>
<dbReference type="EMBL" id="JANPWB010000010">
    <property type="protein sequence ID" value="KAJ1134431.1"/>
    <property type="molecule type" value="Genomic_DNA"/>
</dbReference>
<feature type="signal peptide" evidence="1">
    <location>
        <begin position="1"/>
        <end position="20"/>
    </location>
</feature>
<dbReference type="AlphaFoldDB" id="A0AAV7Q223"/>
<comment type="caution">
    <text evidence="2">The sequence shown here is derived from an EMBL/GenBank/DDBJ whole genome shotgun (WGS) entry which is preliminary data.</text>
</comment>
<name>A0AAV7Q223_PLEWA</name>
<dbReference type="Proteomes" id="UP001066276">
    <property type="component" value="Chromosome 6"/>
</dbReference>
<reference evidence="2" key="1">
    <citation type="journal article" date="2022" name="bioRxiv">
        <title>Sequencing and chromosome-scale assembly of the giantPleurodeles waltlgenome.</title>
        <authorList>
            <person name="Brown T."/>
            <person name="Elewa A."/>
            <person name="Iarovenko S."/>
            <person name="Subramanian E."/>
            <person name="Araus A.J."/>
            <person name="Petzold A."/>
            <person name="Susuki M."/>
            <person name="Suzuki K.-i.T."/>
            <person name="Hayashi T."/>
            <person name="Toyoda A."/>
            <person name="Oliveira C."/>
            <person name="Osipova E."/>
            <person name="Leigh N.D."/>
            <person name="Simon A."/>
            <person name="Yun M.H."/>
        </authorList>
    </citation>
    <scope>NUCLEOTIDE SEQUENCE</scope>
    <source>
        <strain evidence="2">20211129_DDA</strain>
        <tissue evidence="2">Liver</tissue>
    </source>
</reference>
<evidence type="ECO:0008006" key="4">
    <source>
        <dbReference type="Google" id="ProtNLM"/>
    </source>
</evidence>
<evidence type="ECO:0000313" key="2">
    <source>
        <dbReference type="EMBL" id="KAJ1134431.1"/>
    </source>
</evidence>
<accession>A0AAV7Q223</accession>
<gene>
    <name evidence="2" type="ORF">NDU88_000883</name>
</gene>
<proteinExistence type="predicted"/>
<keyword evidence="1" id="KW-0732">Signal</keyword>